<dbReference type="OMA" id="VRYVPMN"/>
<reference evidence="3 4" key="1">
    <citation type="journal article" date="2007" name="Nature">
        <title>Evolution of genes and genomes on the Drosophila phylogeny.</title>
        <authorList>
            <consortium name="Drosophila 12 Genomes Consortium"/>
            <person name="Clark A.G."/>
            <person name="Eisen M.B."/>
            <person name="Smith D.R."/>
            <person name="Bergman C.M."/>
            <person name="Oliver B."/>
            <person name="Markow T.A."/>
            <person name="Kaufman T.C."/>
            <person name="Kellis M."/>
            <person name="Gelbart W."/>
            <person name="Iyer V.N."/>
            <person name="Pollard D.A."/>
            <person name="Sackton T.B."/>
            <person name="Larracuente A.M."/>
            <person name="Singh N.D."/>
            <person name="Abad J.P."/>
            <person name="Abt D.N."/>
            <person name="Adryan B."/>
            <person name="Aguade M."/>
            <person name="Akashi H."/>
            <person name="Anderson W.W."/>
            <person name="Aquadro C.F."/>
            <person name="Ardell D.H."/>
            <person name="Arguello R."/>
            <person name="Artieri C.G."/>
            <person name="Barbash D.A."/>
            <person name="Barker D."/>
            <person name="Barsanti P."/>
            <person name="Batterham P."/>
            <person name="Batzoglou S."/>
            <person name="Begun D."/>
            <person name="Bhutkar A."/>
            <person name="Blanco E."/>
            <person name="Bosak S.A."/>
            <person name="Bradley R.K."/>
            <person name="Brand A.D."/>
            <person name="Brent M.R."/>
            <person name="Brooks A.N."/>
            <person name="Brown R.H."/>
            <person name="Butlin R.K."/>
            <person name="Caggese C."/>
            <person name="Calvi B.R."/>
            <person name="Bernardo de Carvalho A."/>
            <person name="Caspi A."/>
            <person name="Castrezana S."/>
            <person name="Celniker S.E."/>
            <person name="Chang J.L."/>
            <person name="Chapple C."/>
            <person name="Chatterji S."/>
            <person name="Chinwalla A."/>
            <person name="Civetta A."/>
            <person name="Clifton S.W."/>
            <person name="Comeron J.M."/>
            <person name="Costello J.C."/>
            <person name="Coyne J.A."/>
            <person name="Daub J."/>
            <person name="David R.G."/>
            <person name="Delcher A.L."/>
            <person name="Delehaunty K."/>
            <person name="Do C.B."/>
            <person name="Ebling H."/>
            <person name="Edwards K."/>
            <person name="Eickbush T."/>
            <person name="Evans J.D."/>
            <person name="Filipski A."/>
            <person name="Findeiss S."/>
            <person name="Freyhult E."/>
            <person name="Fulton L."/>
            <person name="Fulton R."/>
            <person name="Garcia A.C."/>
            <person name="Gardiner A."/>
            <person name="Garfield D.A."/>
            <person name="Garvin B.E."/>
            <person name="Gibson G."/>
            <person name="Gilbert D."/>
            <person name="Gnerre S."/>
            <person name="Godfrey J."/>
            <person name="Good R."/>
            <person name="Gotea V."/>
            <person name="Gravely B."/>
            <person name="Greenberg A.J."/>
            <person name="Griffiths-Jones S."/>
            <person name="Gross S."/>
            <person name="Guigo R."/>
            <person name="Gustafson E.A."/>
            <person name="Haerty W."/>
            <person name="Hahn M.W."/>
            <person name="Halligan D.L."/>
            <person name="Halpern A.L."/>
            <person name="Halter G.M."/>
            <person name="Han M.V."/>
            <person name="Heger A."/>
            <person name="Hillier L."/>
            <person name="Hinrichs A.S."/>
            <person name="Holmes I."/>
            <person name="Hoskins R.A."/>
            <person name="Hubisz M.J."/>
            <person name="Hultmark D."/>
            <person name="Huntley M.A."/>
            <person name="Jaffe D.B."/>
            <person name="Jagadeeshan S."/>
            <person name="Jeck W.R."/>
            <person name="Johnson J."/>
            <person name="Jones C.D."/>
            <person name="Jordan W.C."/>
            <person name="Karpen G.H."/>
            <person name="Kataoka E."/>
            <person name="Keightley P.D."/>
            <person name="Kheradpour P."/>
            <person name="Kirkness E.F."/>
            <person name="Koerich L.B."/>
            <person name="Kristiansen K."/>
            <person name="Kudrna D."/>
            <person name="Kulathinal R.J."/>
            <person name="Kumar S."/>
            <person name="Kwok R."/>
            <person name="Lander E."/>
            <person name="Langley C.H."/>
            <person name="Lapoint R."/>
            <person name="Lazzaro B.P."/>
            <person name="Lee S.J."/>
            <person name="Levesque L."/>
            <person name="Li R."/>
            <person name="Lin C.F."/>
            <person name="Lin M.F."/>
            <person name="Lindblad-Toh K."/>
            <person name="Llopart A."/>
            <person name="Long M."/>
            <person name="Low L."/>
            <person name="Lozovsky E."/>
            <person name="Lu J."/>
            <person name="Luo M."/>
            <person name="Machado C.A."/>
            <person name="Makalowski W."/>
            <person name="Marzo M."/>
            <person name="Matsuda M."/>
            <person name="Matzkin L."/>
            <person name="McAllister B."/>
            <person name="McBride C.S."/>
            <person name="McKernan B."/>
            <person name="McKernan K."/>
            <person name="Mendez-Lago M."/>
            <person name="Minx P."/>
            <person name="Mollenhauer M.U."/>
            <person name="Montooth K."/>
            <person name="Mount S.M."/>
            <person name="Mu X."/>
            <person name="Myers E."/>
            <person name="Negre B."/>
            <person name="Newfeld S."/>
            <person name="Nielsen R."/>
            <person name="Noor M.A."/>
            <person name="O'Grady P."/>
            <person name="Pachter L."/>
            <person name="Papaceit M."/>
            <person name="Parisi M.J."/>
            <person name="Parisi M."/>
            <person name="Parts L."/>
            <person name="Pedersen J.S."/>
            <person name="Pesole G."/>
            <person name="Phillippy A.M."/>
            <person name="Ponting C.P."/>
            <person name="Pop M."/>
            <person name="Porcelli D."/>
            <person name="Powell J.R."/>
            <person name="Prohaska S."/>
            <person name="Pruitt K."/>
            <person name="Puig M."/>
            <person name="Quesneville H."/>
            <person name="Ram K.R."/>
            <person name="Rand D."/>
            <person name="Rasmussen M.D."/>
            <person name="Reed L.K."/>
            <person name="Reenan R."/>
            <person name="Reily A."/>
            <person name="Remington K.A."/>
            <person name="Rieger T.T."/>
            <person name="Ritchie M.G."/>
            <person name="Robin C."/>
            <person name="Rogers Y.H."/>
            <person name="Rohde C."/>
            <person name="Rozas J."/>
            <person name="Rubenfield M.J."/>
            <person name="Ruiz A."/>
            <person name="Russo S."/>
            <person name="Salzberg S.L."/>
            <person name="Sanchez-Gracia A."/>
            <person name="Saranga D.J."/>
            <person name="Sato H."/>
            <person name="Schaeffer S.W."/>
            <person name="Schatz M.C."/>
            <person name="Schlenke T."/>
            <person name="Schwartz R."/>
            <person name="Segarra C."/>
            <person name="Singh R.S."/>
            <person name="Sirot L."/>
            <person name="Sirota M."/>
            <person name="Sisneros N.B."/>
            <person name="Smith C.D."/>
            <person name="Smith T.F."/>
            <person name="Spieth J."/>
            <person name="Stage D.E."/>
            <person name="Stark A."/>
            <person name="Stephan W."/>
            <person name="Strausberg R.L."/>
            <person name="Strempel S."/>
            <person name="Sturgill D."/>
            <person name="Sutton G."/>
            <person name="Sutton G.G."/>
            <person name="Tao W."/>
            <person name="Teichmann S."/>
            <person name="Tobari Y.N."/>
            <person name="Tomimura Y."/>
            <person name="Tsolas J.M."/>
            <person name="Valente V.L."/>
            <person name="Venter E."/>
            <person name="Venter J.C."/>
            <person name="Vicario S."/>
            <person name="Vieira F.G."/>
            <person name="Vilella A.J."/>
            <person name="Villasante A."/>
            <person name="Walenz B."/>
            <person name="Wang J."/>
            <person name="Wasserman M."/>
            <person name="Watts T."/>
            <person name="Wilson D."/>
            <person name="Wilson R.K."/>
            <person name="Wing R.A."/>
            <person name="Wolfner M.F."/>
            <person name="Wong A."/>
            <person name="Wong G.K."/>
            <person name="Wu C.I."/>
            <person name="Wu G."/>
            <person name="Yamamoto D."/>
            <person name="Yang H.P."/>
            <person name="Yang S.P."/>
            <person name="Yorke J.A."/>
            <person name="Yoshida K."/>
            <person name="Zdobnov E."/>
            <person name="Zhang P."/>
            <person name="Zhang Y."/>
            <person name="Zimin A.V."/>
            <person name="Baldwin J."/>
            <person name="Abdouelleil A."/>
            <person name="Abdulkadir J."/>
            <person name="Abebe A."/>
            <person name="Abera B."/>
            <person name="Abreu J."/>
            <person name="Acer S.C."/>
            <person name="Aftuck L."/>
            <person name="Alexander A."/>
            <person name="An P."/>
            <person name="Anderson E."/>
            <person name="Anderson S."/>
            <person name="Arachi H."/>
            <person name="Azer M."/>
            <person name="Bachantsang P."/>
            <person name="Barry A."/>
            <person name="Bayul T."/>
            <person name="Berlin A."/>
            <person name="Bessette D."/>
            <person name="Bloom T."/>
            <person name="Blye J."/>
            <person name="Boguslavskiy L."/>
            <person name="Bonnet C."/>
            <person name="Boukhgalter B."/>
            <person name="Bourzgui I."/>
            <person name="Brown A."/>
            <person name="Cahill P."/>
            <person name="Channer S."/>
            <person name="Cheshatsang Y."/>
            <person name="Chuda L."/>
            <person name="Citroen M."/>
            <person name="Collymore A."/>
            <person name="Cooke P."/>
            <person name="Costello M."/>
            <person name="D'Aco K."/>
            <person name="Daza R."/>
            <person name="De Haan G."/>
            <person name="DeGray S."/>
            <person name="DeMaso C."/>
            <person name="Dhargay N."/>
            <person name="Dooley K."/>
            <person name="Dooley E."/>
            <person name="Doricent M."/>
            <person name="Dorje P."/>
            <person name="Dorjee K."/>
            <person name="Dupes A."/>
            <person name="Elong R."/>
            <person name="Falk J."/>
            <person name="Farina A."/>
            <person name="Faro S."/>
            <person name="Ferguson D."/>
            <person name="Fisher S."/>
            <person name="Foley C.D."/>
            <person name="Franke A."/>
            <person name="Friedrich D."/>
            <person name="Gadbois L."/>
            <person name="Gearin G."/>
            <person name="Gearin C.R."/>
            <person name="Giannoukos G."/>
            <person name="Goode T."/>
            <person name="Graham J."/>
            <person name="Grandbois E."/>
            <person name="Grewal S."/>
            <person name="Gyaltsen K."/>
            <person name="Hafez N."/>
            <person name="Hagos B."/>
            <person name="Hall J."/>
            <person name="Henson C."/>
            <person name="Hollinger A."/>
            <person name="Honan T."/>
            <person name="Huard M.D."/>
            <person name="Hughes L."/>
            <person name="Hurhula B."/>
            <person name="Husby M.E."/>
            <person name="Kamat A."/>
            <person name="Kanga B."/>
            <person name="Kashin S."/>
            <person name="Khazanovich D."/>
            <person name="Kisner P."/>
            <person name="Lance K."/>
            <person name="Lara M."/>
            <person name="Lee W."/>
            <person name="Lennon N."/>
            <person name="Letendre F."/>
            <person name="LeVine R."/>
            <person name="Lipovsky A."/>
            <person name="Liu X."/>
            <person name="Liu J."/>
            <person name="Liu S."/>
            <person name="Lokyitsang T."/>
            <person name="Lokyitsang Y."/>
            <person name="Lubonja R."/>
            <person name="Lui A."/>
            <person name="MacDonald P."/>
            <person name="Magnisalis V."/>
            <person name="Maru K."/>
            <person name="Matthews C."/>
            <person name="McCusker W."/>
            <person name="McDonough S."/>
            <person name="Mehta T."/>
            <person name="Meldrim J."/>
            <person name="Meneus L."/>
            <person name="Mihai O."/>
            <person name="Mihalev A."/>
            <person name="Mihova T."/>
            <person name="Mittelman R."/>
            <person name="Mlenga V."/>
            <person name="Montmayeur A."/>
            <person name="Mulrain L."/>
            <person name="Navidi A."/>
            <person name="Naylor J."/>
            <person name="Negash T."/>
            <person name="Nguyen T."/>
            <person name="Nguyen N."/>
            <person name="Nicol R."/>
            <person name="Norbu C."/>
            <person name="Norbu N."/>
            <person name="Novod N."/>
            <person name="O'Neill B."/>
            <person name="Osman S."/>
            <person name="Markiewicz E."/>
            <person name="Oyono O.L."/>
            <person name="Patti C."/>
            <person name="Phunkhang P."/>
            <person name="Pierre F."/>
            <person name="Priest M."/>
            <person name="Raghuraman S."/>
            <person name="Rege F."/>
            <person name="Reyes R."/>
            <person name="Rise C."/>
            <person name="Rogov P."/>
            <person name="Ross K."/>
            <person name="Ryan E."/>
            <person name="Settipalli S."/>
            <person name="Shea T."/>
            <person name="Sherpa N."/>
            <person name="Shi L."/>
            <person name="Shih D."/>
            <person name="Sparrow T."/>
            <person name="Spaulding J."/>
            <person name="Stalker J."/>
            <person name="Stange-Thomann N."/>
            <person name="Stavropoulos S."/>
            <person name="Stone C."/>
            <person name="Strader C."/>
            <person name="Tesfaye S."/>
            <person name="Thomson T."/>
            <person name="Thoulutsang Y."/>
            <person name="Thoulutsang D."/>
            <person name="Topham K."/>
            <person name="Topping I."/>
            <person name="Tsamla T."/>
            <person name="Vassiliev H."/>
            <person name="Vo A."/>
            <person name="Wangchuk T."/>
            <person name="Wangdi T."/>
            <person name="Weiand M."/>
            <person name="Wilkinson J."/>
            <person name="Wilson A."/>
            <person name="Yadav S."/>
            <person name="Young G."/>
            <person name="Yu Q."/>
            <person name="Zembek L."/>
            <person name="Zhong D."/>
            <person name="Zimmer A."/>
            <person name="Zwirko Z."/>
            <person name="Jaffe D.B."/>
            <person name="Alvarez P."/>
            <person name="Brockman W."/>
            <person name="Butler J."/>
            <person name="Chin C."/>
            <person name="Gnerre S."/>
            <person name="Grabherr M."/>
            <person name="Kleber M."/>
            <person name="Mauceli E."/>
            <person name="MacCallum I."/>
        </authorList>
    </citation>
    <scope>NUCLEOTIDE SEQUENCE [LARGE SCALE GENOMIC DNA]</scope>
    <source>
        <strain evidence="4">Rob3c / Tucson 14021-0248.25</strain>
    </source>
</reference>
<dbReference type="Proteomes" id="UP000001292">
    <property type="component" value="Unassembled WGS sequence"/>
</dbReference>
<dbReference type="STRING" id="7238.B4IA06"/>
<protein>
    <submittedName>
        <fullName evidence="3">GM18849</fullName>
    </submittedName>
</protein>
<feature type="chain" id="PRO_5002806980" evidence="2">
    <location>
        <begin position="24"/>
        <end position="332"/>
    </location>
</feature>
<evidence type="ECO:0000313" key="3">
    <source>
        <dbReference type="EMBL" id="EDW44037.1"/>
    </source>
</evidence>
<dbReference type="AlphaFoldDB" id="B4IA06"/>
<dbReference type="KEGG" id="dse:6616201"/>
<evidence type="ECO:0000313" key="4">
    <source>
        <dbReference type="Proteomes" id="UP000001292"/>
    </source>
</evidence>
<proteinExistence type="predicted"/>
<keyword evidence="4" id="KW-1185">Reference proteome</keyword>
<gene>
    <name evidence="3" type="primary">Dsec\GM18849</name>
    <name evidence="3" type="ORF">Dsec_GM18849</name>
</gene>
<name>B4IA06_DROSE</name>
<keyword evidence="2" id="KW-0732">Signal</keyword>
<evidence type="ECO:0000256" key="2">
    <source>
        <dbReference type="SAM" id="SignalP"/>
    </source>
</evidence>
<feature type="signal peptide" evidence="2">
    <location>
        <begin position="1"/>
        <end position="23"/>
    </location>
</feature>
<dbReference type="HOGENOM" id="CLU_842696_0_0_1"/>
<dbReference type="EMBL" id="CH480825">
    <property type="protein sequence ID" value="EDW44037.1"/>
    <property type="molecule type" value="Genomic_DNA"/>
</dbReference>
<feature type="region of interest" description="Disordered" evidence="1">
    <location>
        <begin position="277"/>
        <end position="300"/>
    </location>
</feature>
<organism evidence="4">
    <name type="scientific">Drosophila sechellia</name>
    <name type="common">Fruit fly</name>
    <dbReference type="NCBI Taxonomy" id="7238"/>
    <lineage>
        <taxon>Eukaryota</taxon>
        <taxon>Metazoa</taxon>
        <taxon>Ecdysozoa</taxon>
        <taxon>Arthropoda</taxon>
        <taxon>Hexapoda</taxon>
        <taxon>Insecta</taxon>
        <taxon>Pterygota</taxon>
        <taxon>Neoptera</taxon>
        <taxon>Endopterygota</taxon>
        <taxon>Diptera</taxon>
        <taxon>Brachycera</taxon>
        <taxon>Muscomorpha</taxon>
        <taxon>Ephydroidea</taxon>
        <taxon>Drosophilidae</taxon>
        <taxon>Drosophila</taxon>
        <taxon>Sophophora</taxon>
    </lineage>
</organism>
<dbReference type="PhylomeDB" id="B4IA06"/>
<accession>B4IA06</accession>
<evidence type="ECO:0000256" key="1">
    <source>
        <dbReference type="SAM" id="MobiDB-lite"/>
    </source>
</evidence>
<sequence>MQPPPKTYSWFLLLLVLLGISLARTAPRQATRTYVVPMSWNDLLGTFNFPEPQEKSQEIPEPRAFSVSLDDMSPGGQQADDLQQVVLLTSGLTPAQIAQRGQGRNNEGRFFGRGGGTTVVVITGGGAANNTNNNSFVSTPASPTTTGTRTSEFIRTPIAYPAGLPMQYFRKRQDDGSSMSYPEFLRWNEAAFYGGDLGFGAGSNGGYSLPGVPLVPITVGNEVRYVPMNLRMLRQLVGDPTSVAPPPPPSIREQDDQLEDDDISALGLGPELEVLDESPNDGGQEVAGSGHSVADSPGFGILGQRLRQRPLVRRRPLQTLAQNIRRVQYVRK</sequence>